<dbReference type="InterPro" id="IPR039391">
    <property type="entry name" value="Phytocyanin-like"/>
</dbReference>
<dbReference type="EMBL" id="OOIL02001591">
    <property type="protein sequence ID" value="VFQ76995.1"/>
    <property type="molecule type" value="Genomic_DNA"/>
</dbReference>
<keyword evidence="1" id="KW-0479">Metal-binding</keyword>
<evidence type="ECO:0000313" key="7">
    <source>
        <dbReference type="Proteomes" id="UP000595140"/>
    </source>
</evidence>
<feature type="region of interest" description="Disordered" evidence="4">
    <location>
        <begin position="115"/>
        <end position="147"/>
    </location>
</feature>
<sequence>MAVPSFPATVSGAVYKVGGAATWKVGGVDYRQWASNKTFHVGDTITFEYDPHVHNVLRVSHEDYISCNTTSPVATYVSGNDSIQILGLGHYYYVCGFEGHCRAGQKVDIRVPKVDQPTELSNGPHAESPHGPSPSPTHGLARHGPPHLKARYSTVNERHIYQLENELQNLRQKGQTMVVYYNQFVTIWNKLYGMEDPTCGCKCEAVALLKDRVDKSKTRKFLLGLDDEQFGSIRGQILGTQPLVDLNKAFYLITQEERHKSVVRARDDHTDAMAFATTRTTPNIGRGRNSFSRGGGRGNRGGRSAAQPVPTAVGTAAGQHGGSAGPSAHAAAEAPPSLSALAPDQVAWLFSMLESSPSTSDRLQDVSFDKTIFPFALSNKPPTPSPLPSIRLPTTHAYFPTAEPLAERPAISLMSPVSLSSSGQSPPHSDSDSKSAPDIPPSPVRPTRDRRPPVRLSDYYCHTARTSTPISPHIVSSKSSGTRYPIHNFVHYEKLHDSDRISSSEDCSSEDSTSSSSTGSSSPESTPGQVPHSSIPDPHPVNQMPGETFVGRDDPVDDEPGPYDPENETRDAWEERLHAAGYFPLPTFYVLDIPSRVSKIALNKIRRRLPDGYTLLYEPNWPNIVEPHREDRIGFHTISLDAGIVFPLRPLLTEVCHTFRILPGQITPNAHRYLHSFVNICTHLKIFPSLRLFLFCFEVLLGGSGCEGFVFFKARTGRKFISEVLQSNRGWKEKFVFIEFPPYVTPLAGLKWNEHLLDQEYAAPASSPDLEANLEVLMRGDPFTGRIFHYGSWVWRVESGGEDTSQAHEAAGRGVPSPSNTAEAEGQNHPDMEFKEFAIPDDQPVGETGGSQANTARTFPVNPETVEILDEDEPQDNRSKGKEKEKTGRRMKKVATTHPSYAKKRARSDPEPAGQTIEEAFINLGLRLKEAGEIGPHTVDRLGMSSPSEVDRLKREKEEMALILKSQADELIRLSGLAGAMKTEISQLKEENGRLMDEVSEAKREAAEKEEAFPGRAVAWVEENKAAAARVMTATPETAMESFRLLYREPEGRKMITAIGSFGFKSGQKKDRIVGMHEFNPFCVVKS</sequence>
<dbReference type="InterPro" id="IPR008972">
    <property type="entry name" value="Cupredoxin"/>
</dbReference>
<proteinExistence type="predicted"/>
<dbReference type="GO" id="GO:0046872">
    <property type="term" value="F:metal ion binding"/>
    <property type="evidence" value="ECO:0007669"/>
    <property type="project" value="UniProtKB-KW"/>
</dbReference>
<feature type="compositionally biased region" description="Low complexity" evidence="4">
    <location>
        <begin position="416"/>
        <end position="428"/>
    </location>
</feature>
<keyword evidence="3" id="KW-0175">Coiled coil</keyword>
<feature type="region of interest" description="Disordered" evidence="4">
    <location>
        <begin position="500"/>
        <end position="569"/>
    </location>
</feature>
<keyword evidence="2" id="KW-0325">Glycoprotein</keyword>
<feature type="compositionally biased region" description="Basic and acidic residues" evidence="4">
    <location>
        <begin position="875"/>
        <end position="888"/>
    </location>
</feature>
<evidence type="ECO:0000256" key="4">
    <source>
        <dbReference type="SAM" id="MobiDB-lite"/>
    </source>
</evidence>
<evidence type="ECO:0000313" key="6">
    <source>
        <dbReference type="EMBL" id="VFQ76995.1"/>
    </source>
</evidence>
<feature type="region of interest" description="Disordered" evidence="4">
    <location>
        <begin position="840"/>
        <end position="914"/>
    </location>
</feature>
<dbReference type="Proteomes" id="UP000595140">
    <property type="component" value="Unassembled WGS sequence"/>
</dbReference>
<reference evidence="6 7" key="1">
    <citation type="submission" date="2018-04" db="EMBL/GenBank/DDBJ databases">
        <authorList>
            <person name="Vogel A."/>
        </authorList>
    </citation>
    <scope>NUCLEOTIDE SEQUENCE [LARGE SCALE GENOMIC DNA]</scope>
</reference>
<dbReference type="SUPFAM" id="SSF49503">
    <property type="entry name" value="Cupredoxins"/>
    <property type="match status" value="1"/>
</dbReference>
<dbReference type="OrthoDB" id="1933492at2759"/>
<protein>
    <recommendedName>
        <fullName evidence="5">Phytocyanin domain-containing protein</fullName>
    </recommendedName>
</protein>
<dbReference type="GO" id="GO:0005886">
    <property type="term" value="C:plasma membrane"/>
    <property type="evidence" value="ECO:0007669"/>
    <property type="project" value="TreeGrafter"/>
</dbReference>
<feature type="domain" description="Phytocyanin" evidence="5">
    <location>
        <begin position="13"/>
        <end position="113"/>
    </location>
</feature>
<organism evidence="6 7">
    <name type="scientific">Cuscuta campestris</name>
    <dbReference type="NCBI Taxonomy" id="132261"/>
    <lineage>
        <taxon>Eukaryota</taxon>
        <taxon>Viridiplantae</taxon>
        <taxon>Streptophyta</taxon>
        <taxon>Embryophyta</taxon>
        <taxon>Tracheophyta</taxon>
        <taxon>Spermatophyta</taxon>
        <taxon>Magnoliopsida</taxon>
        <taxon>eudicotyledons</taxon>
        <taxon>Gunneridae</taxon>
        <taxon>Pentapetalae</taxon>
        <taxon>asterids</taxon>
        <taxon>lamiids</taxon>
        <taxon>Solanales</taxon>
        <taxon>Convolvulaceae</taxon>
        <taxon>Cuscuteae</taxon>
        <taxon>Cuscuta</taxon>
        <taxon>Cuscuta subgen. Grammica</taxon>
        <taxon>Cuscuta sect. Cleistogrammica</taxon>
    </lineage>
</organism>
<dbReference type="FunFam" id="2.60.40.420:FF:000003">
    <property type="entry name" value="Blue copper"/>
    <property type="match status" value="1"/>
</dbReference>
<accession>A0A484LKP1</accession>
<feature type="region of interest" description="Disordered" evidence="4">
    <location>
        <begin position="416"/>
        <end position="454"/>
    </location>
</feature>
<dbReference type="PANTHER" id="PTHR33021:SF339">
    <property type="entry name" value="OS07G0570600 PROTEIN"/>
    <property type="match status" value="1"/>
</dbReference>
<feature type="compositionally biased region" description="Basic residues" evidence="4">
    <location>
        <begin position="889"/>
        <end position="906"/>
    </location>
</feature>
<name>A0A484LKP1_9ASTE</name>
<evidence type="ECO:0000259" key="5">
    <source>
        <dbReference type="PROSITE" id="PS51485"/>
    </source>
</evidence>
<evidence type="ECO:0000256" key="2">
    <source>
        <dbReference type="ARBA" id="ARBA00023180"/>
    </source>
</evidence>
<feature type="region of interest" description="Disordered" evidence="4">
    <location>
        <begin position="803"/>
        <end position="827"/>
    </location>
</feature>
<dbReference type="InterPro" id="IPR003245">
    <property type="entry name" value="Phytocyanin_dom"/>
</dbReference>
<dbReference type="Pfam" id="PF04195">
    <property type="entry name" value="Transposase_28"/>
    <property type="match status" value="1"/>
</dbReference>
<dbReference type="GO" id="GO:0009055">
    <property type="term" value="F:electron transfer activity"/>
    <property type="evidence" value="ECO:0007669"/>
    <property type="project" value="InterPro"/>
</dbReference>
<dbReference type="AlphaFoldDB" id="A0A484LKP1"/>
<dbReference type="CDD" id="cd04216">
    <property type="entry name" value="Phytocyanin"/>
    <property type="match status" value="1"/>
</dbReference>
<feature type="compositionally biased region" description="Low complexity" evidence="4">
    <location>
        <begin position="504"/>
        <end position="526"/>
    </location>
</feature>
<dbReference type="Gene3D" id="2.60.40.420">
    <property type="entry name" value="Cupredoxins - blue copper proteins"/>
    <property type="match status" value="1"/>
</dbReference>
<dbReference type="InterPro" id="IPR007321">
    <property type="entry name" value="Transposase_28"/>
</dbReference>
<dbReference type="PROSITE" id="PS51485">
    <property type="entry name" value="PHYTOCYANIN"/>
    <property type="match status" value="1"/>
</dbReference>
<feature type="region of interest" description="Disordered" evidence="4">
    <location>
        <begin position="280"/>
        <end position="336"/>
    </location>
</feature>
<feature type="compositionally biased region" description="Low complexity" evidence="4">
    <location>
        <begin position="325"/>
        <end position="336"/>
    </location>
</feature>
<evidence type="ECO:0000256" key="1">
    <source>
        <dbReference type="ARBA" id="ARBA00022723"/>
    </source>
</evidence>
<dbReference type="Pfam" id="PF02298">
    <property type="entry name" value="Cu_bind_like"/>
    <property type="match status" value="1"/>
</dbReference>
<gene>
    <name evidence="6" type="ORF">CCAM_LOCUS18771</name>
</gene>
<feature type="coiled-coil region" evidence="3">
    <location>
        <begin position="950"/>
        <end position="1012"/>
    </location>
</feature>
<keyword evidence="7" id="KW-1185">Reference proteome</keyword>
<dbReference type="PANTHER" id="PTHR33021">
    <property type="entry name" value="BLUE COPPER PROTEIN"/>
    <property type="match status" value="1"/>
</dbReference>
<evidence type="ECO:0000256" key="3">
    <source>
        <dbReference type="SAM" id="Coils"/>
    </source>
</evidence>